<evidence type="ECO:0000256" key="3">
    <source>
        <dbReference type="ARBA" id="ARBA00022475"/>
    </source>
</evidence>
<dbReference type="PANTHER" id="PTHR34296">
    <property type="entry name" value="TRANSCRIPTIONAL ACTIVATOR PROTEIN MED"/>
    <property type="match status" value="1"/>
</dbReference>
<dbReference type="Pfam" id="PF02608">
    <property type="entry name" value="Bmp"/>
    <property type="match status" value="1"/>
</dbReference>
<proteinExistence type="inferred from homology"/>
<dbReference type="SUPFAM" id="SSF53822">
    <property type="entry name" value="Periplasmic binding protein-like I"/>
    <property type="match status" value="1"/>
</dbReference>
<dbReference type="eggNOG" id="arCOG00258">
    <property type="taxonomic scope" value="Archaea"/>
</dbReference>
<dbReference type="Gene3D" id="3.40.50.2300">
    <property type="match status" value="2"/>
</dbReference>
<evidence type="ECO:0000313" key="9">
    <source>
        <dbReference type="Proteomes" id="UP000001431"/>
    </source>
</evidence>
<evidence type="ECO:0000256" key="5">
    <source>
        <dbReference type="ARBA" id="ARBA00023136"/>
    </source>
</evidence>
<accession>A3MX94</accession>
<reference evidence="8" key="1">
    <citation type="submission" date="2007-02" db="EMBL/GenBank/DDBJ databases">
        <title>Complete sequence of Pyrobaculum calidifontis JCM 11548.</title>
        <authorList>
            <consortium name="US DOE Joint Genome Institute"/>
            <person name="Copeland A."/>
            <person name="Lucas S."/>
            <person name="Lapidus A."/>
            <person name="Barry K."/>
            <person name="Glavina del Rio T."/>
            <person name="Dalin E."/>
            <person name="Tice H."/>
            <person name="Pitluck S."/>
            <person name="Chain P."/>
            <person name="Malfatti S."/>
            <person name="Shin M."/>
            <person name="Vergez L."/>
            <person name="Schmutz J."/>
            <person name="Larimer F."/>
            <person name="Land M."/>
            <person name="Hauser L."/>
            <person name="Kyrpides N."/>
            <person name="Mikhailova N."/>
            <person name="Cozen A.E."/>
            <person name="Fitz-Gibbon S.T."/>
            <person name="House C.H."/>
            <person name="Saltikov C."/>
            <person name="Lowe T.M."/>
            <person name="Richardson P."/>
        </authorList>
    </citation>
    <scope>NUCLEOTIDE SEQUENCE [LARGE SCALE GENOMIC DNA]</scope>
    <source>
        <strain evidence="8">JCM 11548</strain>
    </source>
</reference>
<gene>
    <name evidence="8" type="ordered locus">Pcal_1844</name>
</gene>
<dbReference type="Proteomes" id="UP000001431">
    <property type="component" value="Chromosome"/>
</dbReference>
<dbReference type="InterPro" id="IPR050957">
    <property type="entry name" value="BMP_lipoprotein"/>
</dbReference>
<dbReference type="GeneID" id="4908398"/>
<evidence type="ECO:0000256" key="4">
    <source>
        <dbReference type="ARBA" id="ARBA00022729"/>
    </source>
</evidence>
<feature type="domain" description="ABC transporter substrate-binding protein PnrA-like" evidence="7">
    <location>
        <begin position="53"/>
        <end position="335"/>
    </location>
</feature>
<organism evidence="8 9">
    <name type="scientific">Pyrobaculum calidifontis (strain DSM 21063 / JCM 11548 / VA1)</name>
    <dbReference type="NCBI Taxonomy" id="410359"/>
    <lineage>
        <taxon>Archaea</taxon>
        <taxon>Thermoproteota</taxon>
        <taxon>Thermoprotei</taxon>
        <taxon>Thermoproteales</taxon>
        <taxon>Thermoproteaceae</taxon>
        <taxon>Pyrobaculum</taxon>
    </lineage>
</organism>
<name>A3MX94_PYRCJ</name>
<keyword evidence="9" id="KW-1185">Reference proteome</keyword>
<dbReference type="STRING" id="410359.Pcal_1844"/>
<protein>
    <submittedName>
        <fullName evidence="8">Nucleoside-binding protein</fullName>
    </submittedName>
</protein>
<dbReference type="PANTHER" id="PTHR34296:SF2">
    <property type="entry name" value="ABC TRANSPORTER GUANOSINE-BINDING PROTEIN NUPN"/>
    <property type="match status" value="1"/>
</dbReference>
<dbReference type="KEGG" id="pcl:Pcal_1844"/>
<evidence type="ECO:0000256" key="6">
    <source>
        <dbReference type="ARBA" id="ARBA00023288"/>
    </source>
</evidence>
<evidence type="ECO:0000256" key="1">
    <source>
        <dbReference type="ARBA" id="ARBA00004193"/>
    </source>
</evidence>
<dbReference type="RefSeq" id="WP_011850519.1">
    <property type="nucleotide sequence ID" value="NC_009073.1"/>
</dbReference>
<dbReference type="InterPro" id="IPR003760">
    <property type="entry name" value="PnrA-like"/>
</dbReference>
<evidence type="ECO:0000256" key="2">
    <source>
        <dbReference type="ARBA" id="ARBA00008610"/>
    </source>
</evidence>
<keyword evidence="3" id="KW-1003">Cell membrane</keyword>
<dbReference type="CDD" id="cd06354">
    <property type="entry name" value="PBP1_PrnA-like"/>
    <property type="match status" value="1"/>
</dbReference>
<evidence type="ECO:0000313" key="8">
    <source>
        <dbReference type="EMBL" id="ABO09261.1"/>
    </source>
</evidence>
<dbReference type="EMBL" id="CP000561">
    <property type="protein sequence ID" value="ABO09261.1"/>
    <property type="molecule type" value="Genomic_DNA"/>
</dbReference>
<dbReference type="HOGENOM" id="CLU_038813_0_0_2"/>
<sequence>MNSKLLAAILAVVVVIIAAVLLAWPPAQAPATTTSPGAQTTTQAAKQSIYVIYDIGGRGDLSFNDMAYLGASKAARDFGLGLKEVQSKTQDDYVPNLRAAARSGDAALIVAVGFLMTDAVKQVSQEYPNAKFAIVDGYVPDRPNVVSILFRENEGSALVGALAALTAYYYNCTKVGIVLGMEIPVLWKFEIGYAYGVRWAERYVKQKFGKDIKFDIYYIYTGSFNDPAKGKQAAEVMLSQGVCVIYQAAGATGLGVFEAVAEAGKRAGRTMGPPFAIGVDADQDYIKPGFILASMMKRVDVGVYKAAEMAARGTFKGGVLELGLKDGGVGVSTLDDLTQFIEIGVRAGAVRQEDAQNIVNTVRAMRSQIPSWVWEGVDVLKQDIISGREKVPLPTTQDEVNALRRELGLGAAK</sequence>
<comment type="similarity">
    <text evidence="2">Belongs to the BMP lipoprotein family.</text>
</comment>
<comment type="subcellular location">
    <subcellularLocation>
        <location evidence="1">Cell membrane</location>
        <topology evidence="1">Lipid-anchor</topology>
    </subcellularLocation>
</comment>
<dbReference type="GO" id="GO:0005886">
    <property type="term" value="C:plasma membrane"/>
    <property type="evidence" value="ECO:0007669"/>
    <property type="project" value="UniProtKB-SubCell"/>
</dbReference>
<dbReference type="OrthoDB" id="26626at2157"/>
<keyword evidence="5" id="KW-0472">Membrane</keyword>
<dbReference type="AlphaFoldDB" id="A3MX94"/>
<keyword evidence="4" id="KW-0732">Signal</keyword>
<dbReference type="InterPro" id="IPR028082">
    <property type="entry name" value="Peripla_BP_I"/>
</dbReference>
<keyword evidence="6" id="KW-0449">Lipoprotein</keyword>
<evidence type="ECO:0000259" key="7">
    <source>
        <dbReference type="Pfam" id="PF02608"/>
    </source>
</evidence>